<protein>
    <submittedName>
        <fullName evidence="1">Uncharacterized protein</fullName>
    </submittedName>
</protein>
<dbReference type="HOGENOM" id="CLU_2260825_0_0_11"/>
<accession>W5TH31</accession>
<dbReference type="RefSeq" id="WP_025348062.1">
    <property type="nucleotide sequence ID" value="NZ_CP006850.1"/>
</dbReference>
<name>W5TH31_9NOCA</name>
<dbReference type="AlphaFoldDB" id="W5TH31"/>
<reference evidence="1 2" key="1">
    <citation type="journal article" date="2014" name="Appl. Environ. Microbiol.">
        <title>Insights into the Microbial Degradation of Rubber and Gutta-Percha by Analysis of the Complete Genome of Nocardia nova SH22a.</title>
        <authorList>
            <person name="Luo Q."/>
            <person name="Hiessl S."/>
            <person name="Poehlein A."/>
            <person name="Daniel R."/>
            <person name="Steinbuchel A."/>
        </authorList>
    </citation>
    <scope>NUCLEOTIDE SEQUENCE [LARGE SCALE GENOMIC DNA]</scope>
    <source>
        <strain evidence="1">SH22a</strain>
    </source>
</reference>
<dbReference type="EMBL" id="CP006850">
    <property type="protein sequence ID" value="AHH16556.1"/>
    <property type="molecule type" value="Genomic_DNA"/>
</dbReference>
<dbReference type="KEGG" id="nno:NONO_c17560"/>
<organism evidence="1 2">
    <name type="scientific">Nocardia nova SH22a</name>
    <dbReference type="NCBI Taxonomy" id="1415166"/>
    <lineage>
        <taxon>Bacteria</taxon>
        <taxon>Bacillati</taxon>
        <taxon>Actinomycetota</taxon>
        <taxon>Actinomycetes</taxon>
        <taxon>Mycobacteriales</taxon>
        <taxon>Nocardiaceae</taxon>
        <taxon>Nocardia</taxon>
    </lineage>
</organism>
<gene>
    <name evidence="1" type="ORF">NONO_c17560</name>
</gene>
<evidence type="ECO:0000313" key="1">
    <source>
        <dbReference type="EMBL" id="AHH16556.1"/>
    </source>
</evidence>
<proteinExistence type="predicted"/>
<sequence length="103" mass="10977">MTAIQDTAREIAERTRITITVTKQLGITITADSALARVAADLMQDATDARTRAGIWSGERTTEQIEAALWRGSVAHDAVTNTHRPSTGLVGDYIRALIAGGVS</sequence>
<dbReference type="Proteomes" id="UP000019150">
    <property type="component" value="Chromosome"/>
</dbReference>
<keyword evidence="2" id="KW-1185">Reference proteome</keyword>
<dbReference type="PATRIC" id="fig|1415166.3.peg.1780"/>
<evidence type="ECO:0000313" key="2">
    <source>
        <dbReference type="Proteomes" id="UP000019150"/>
    </source>
</evidence>
<dbReference type="STRING" id="1415166.NONO_c17560"/>